<feature type="domain" description="3-oxo-5-alpha-steroid 4-dehydrogenase C-terminal" evidence="14">
    <location>
        <begin position="153"/>
        <end position="323"/>
    </location>
</feature>
<keyword evidence="5" id="KW-0221">Differentiation</keyword>
<evidence type="ECO:0000256" key="4">
    <source>
        <dbReference type="ARBA" id="ARBA00022692"/>
    </source>
</evidence>
<evidence type="ECO:0000256" key="3">
    <source>
        <dbReference type="ARBA" id="ARBA00007742"/>
    </source>
</evidence>
<evidence type="ECO:0000313" key="15">
    <source>
        <dbReference type="EMBL" id="KFG32256.1"/>
    </source>
</evidence>
<evidence type="ECO:0000256" key="10">
    <source>
        <dbReference type="ARBA" id="ARBA00023002"/>
    </source>
</evidence>
<dbReference type="InterPro" id="IPR039357">
    <property type="entry name" value="SRD5A/TECR"/>
</dbReference>
<accession>A0A086JJD8</accession>
<dbReference type="GO" id="GO:0005789">
    <property type="term" value="C:endoplasmic reticulum membrane"/>
    <property type="evidence" value="ECO:0007669"/>
    <property type="project" value="UniProtKB-SubCell"/>
</dbReference>
<comment type="subcellular location">
    <subcellularLocation>
        <location evidence="1">Endoplasmic reticulum membrane</location>
        <topology evidence="1">Multi-pass membrane protein</topology>
    </subcellularLocation>
    <subcellularLocation>
        <location evidence="2">Microsome membrane</location>
    </subcellularLocation>
</comment>
<evidence type="ECO:0000256" key="6">
    <source>
        <dbReference type="ARBA" id="ARBA00022824"/>
    </source>
</evidence>
<dbReference type="Proteomes" id="UP000028837">
    <property type="component" value="Unassembled WGS sequence"/>
</dbReference>
<sequence length="324" mass="36443">MAFSLPGMVLERALSVTRSLLKMLTKFLLQEPAAEHVEVDKSGVYLFWAAVGLAAFGLVTVVGQIFIRAPWGKFRNDAKSRVWGPSVPCAVAWMIQECPSFFIPFSVLVGTEWLAGRPINKILLVLFTTHYAHRSLVYPARLYVHTRYQENQSMPLGISAMAVLFCTYNGMIQSWSAISFDYSSELDPFLAPRASVDDCSAALRLISGVCVFLWGMSVNIRSDYILMKLRVTSDRITPNPVLSASAYRIPEGLWFNYVSCANYFGEICEWAGYAIACNTYVALSFAVFTLCFLTGRGVQVHRWYLQHFEERYPSGRKAVIPFIV</sequence>
<keyword evidence="7" id="KW-0492">Microsome</keyword>
<evidence type="ECO:0000256" key="7">
    <source>
        <dbReference type="ARBA" id="ARBA00022848"/>
    </source>
</evidence>
<dbReference type="OrthoDB" id="345313at2759"/>
<dbReference type="EMBL" id="AHZU02001444">
    <property type="protein sequence ID" value="KFG32256.1"/>
    <property type="molecule type" value="Genomic_DNA"/>
</dbReference>
<keyword evidence="11" id="KW-0443">Lipid metabolism</keyword>
<evidence type="ECO:0000259" key="14">
    <source>
        <dbReference type="Pfam" id="PF02544"/>
    </source>
</evidence>
<proteinExistence type="inferred from homology"/>
<comment type="caution">
    <text evidence="15">The sequence shown here is derived from an EMBL/GenBank/DDBJ whole genome shotgun (WGS) entry which is preliminary data.</text>
</comment>
<keyword evidence="8" id="KW-0521">NADP</keyword>
<keyword evidence="4 13" id="KW-0812">Transmembrane</keyword>
<feature type="transmembrane region" description="Helical" evidence="13">
    <location>
        <begin position="156"/>
        <end position="178"/>
    </location>
</feature>
<evidence type="ECO:0000256" key="8">
    <source>
        <dbReference type="ARBA" id="ARBA00022857"/>
    </source>
</evidence>
<dbReference type="GO" id="GO:0030154">
    <property type="term" value="P:cell differentiation"/>
    <property type="evidence" value="ECO:0007669"/>
    <property type="project" value="UniProtKB-KW"/>
</dbReference>
<evidence type="ECO:0000256" key="1">
    <source>
        <dbReference type="ARBA" id="ARBA00004477"/>
    </source>
</evidence>
<dbReference type="AlphaFoldDB" id="A0A086JJD8"/>
<keyword evidence="9 13" id="KW-1133">Transmembrane helix</keyword>
<dbReference type="InterPro" id="IPR001104">
    <property type="entry name" value="3-oxo-5_a-steroid_4-DH_C"/>
</dbReference>
<evidence type="ECO:0000256" key="13">
    <source>
        <dbReference type="SAM" id="Phobius"/>
    </source>
</evidence>
<feature type="transmembrane region" description="Helical" evidence="13">
    <location>
        <begin position="45"/>
        <end position="67"/>
    </location>
</feature>
<evidence type="ECO:0000256" key="2">
    <source>
        <dbReference type="ARBA" id="ARBA00004524"/>
    </source>
</evidence>
<keyword evidence="12 13" id="KW-0472">Membrane</keyword>
<evidence type="ECO:0000256" key="11">
    <source>
        <dbReference type="ARBA" id="ARBA00023098"/>
    </source>
</evidence>
<dbReference type="PANTHER" id="PTHR10556">
    <property type="entry name" value="3-OXO-5-ALPHA-STEROID 4-DEHYDROGENASE"/>
    <property type="match status" value="1"/>
</dbReference>
<evidence type="ECO:0000256" key="12">
    <source>
        <dbReference type="ARBA" id="ARBA00023136"/>
    </source>
</evidence>
<organism evidence="15 16">
    <name type="scientific">Toxoplasma gondii GAB2-2007-GAL-DOM2</name>
    <dbReference type="NCBI Taxonomy" id="1130820"/>
    <lineage>
        <taxon>Eukaryota</taxon>
        <taxon>Sar</taxon>
        <taxon>Alveolata</taxon>
        <taxon>Apicomplexa</taxon>
        <taxon>Conoidasida</taxon>
        <taxon>Coccidia</taxon>
        <taxon>Eucoccidiorida</taxon>
        <taxon>Eimeriorina</taxon>
        <taxon>Sarcocystidae</taxon>
        <taxon>Toxoplasma</taxon>
    </lineage>
</organism>
<reference evidence="15 16" key="1">
    <citation type="submission" date="2014-02" db="EMBL/GenBank/DDBJ databases">
        <authorList>
            <person name="Sibley D."/>
            <person name="Venepally P."/>
            <person name="Karamycheva S."/>
            <person name="Hadjithomas M."/>
            <person name="Khan A."/>
            <person name="Brunk B."/>
            <person name="Roos D."/>
            <person name="Caler E."/>
            <person name="Lorenzi H."/>
        </authorList>
    </citation>
    <scope>NUCLEOTIDE SEQUENCE [LARGE SCALE GENOMIC DNA]</scope>
    <source>
        <strain evidence="15 16">GAB2-2007-GAL-DOM2</strain>
    </source>
</reference>
<dbReference type="PROSITE" id="PS50244">
    <property type="entry name" value="S5A_REDUCTASE"/>
    <property type="match status" value="1"/>
</dbReference>
<evidence type="ECO:0000256" key="5">
    <source>
        <dbReference type="ARBA" id="ARBA00022782"/>
    </source>
</evidence>
<dbReference type="Pfam" id="PF02544">
    <property type="entry name" value="Steroid_dh"/>
    <property type="match status" value="1"/>
</dbReference>
<dbReference type="GO" id="GO:0006694">
    <property type="term" value="P:steroid biosynthetic process"/>
    <property type="evidence" value="ECO:0007669"/>
    <property type="project" value="TreeGrafter"/>
</dbReference>
<gene>
    <name evidence="15" type="ORF">TGDOM2_304480</name>
</gene>
<evidence type="ECO:0000256" key="9">
    <source>
        <dbReference type="ARBA" id="ARBA00022989"/>
    </source>
</evidence>
<dbReference type="PANTHER" id="PTHR10556:SF57">
    <property type="entry name" value="3-OXO-5-ALPHA-STEROID 4-DEHYDROGENASE 1"/>
    <property type="match status" value="1"/>
</dbReference>
<name>A0A086JJD8_TOXGO</name>
<evidence type="ECO:0000313" key="16">
    <source>
        <dbReference type="Proteomes" id="UP000028837"/>
    </source>
</evidence>
<dbReference type="GO" id="GO:0003865">
    <property type="term" value="F:3-oxo-5-alpha-steroid 4-dehydrogenase activity"/>
    <property type="evidence" value="ECO:0007669"/>
    <property type="project" value="UniProtKB-EC"/>
</dbReference>
<keyword evidence="6" id="KW-0256">Endoplasmic reticulum</keyword>
<comment type="similarity">
    <text evidence="3">Belongs to the steroid 5-alpha reductase family.</text>
</comment>
<dbReference type="VEuPathDB" id="ToxoDB:TGDOM2_304480"/>
<dbReference type="EC" id="1.3.99.5" evidence="15"/>
<keyword evidence="10 15" id="KW-0560">Oxidoreductase</keyword>
<protein>
    <submittedName>
        <fullName evidence="15">3-oxo-5-alpha-steroid 4-dehydrogenase</fullName>
        <ecNumber evidence="15">1.3.99.5</ecNumber>
    </submittedName>
</protein>